<reference evidence="4" key="1">
    <citation type="submission" date="2016-10" db="EMBL/GenBank/DDBJ databases">
        <authorList>
            <person name="Varghese N."/>
            <person name="Submissions S."/>
        </authorList>
    </citation>
    <scope>NUCLEOTIDE SEQUENCE [LARGE SCALE GENOMIC DNA]</scope>
    <source>
        <strain evidence="4">SP</strain>
    </source>
</reference>
<evidence type="ECO:0000256" key="2">
    <source>
        <dbReference type="SAM" id="Coils"/>
    </source>
</evidence>
<name>A0A1H3MGL0_9BACI</name>
<evidence type="ECO:0000256" key="1">
    <source>
        <dbReference type="ARBA" id="ARBA00009108"/>
    </source>
</evidence>
<dbReference type="Pfam" id="PF05949">
    <property type="entry name" value="DUF881"/>
    <property type="match status" value="1"/>
</dbReference>
<sequence length="232" mass="26698">MKDRMIIFTCVTTIIGFMVAVQFQTTKEPEVRDTRNIMELRQALTMEKERQKELNEEIEKQMELLYQLQQTEDVEEVMADTIDELREKAGITEVNGQGVVVEISPMFDEYYSGGSIRSVPPYLLRMLINELNINGAKEIAVGHQRIVSTTAIREANGVTLVNSSRMTQFPLEVRVLTDDPEGLHHAIMSSQSKEFFSYENLSVQSEPVDQVTLPPYERTLRVRYMEQLKEES</sequence>
<dbReference type="STRING" id="1503961.SAMN05421736_103226"/>
<dbReference type="Gene3D" id="3.30.70.1880">
    <property type="entry name" value="Protein of unknown function DUF881"/>
    <property type="match status" value="1"/>
</dbReference>
<evidence type="ECO:0000313" key="4">
    <source>
        <dbReference type="Proteomes" id="UP000198935"/>
    </source>
</evidence>
<protein>
    <submittedName>
        <fullName evidence="3">Uncharacterized conserved protein YlxW, UPF0749 family</fullName>
    </submittedName>
</protein>
<gene>
    <name evidence="3" type="ORF">SAMN05421736_103226</name>
</gene>
<dbReference type="EMBL" id="FNPI01000003">
    <property type="protein sequence ID" value="SDY75857.1"/>
    <property type="molecule type" value="Genomic_DNA"/>
</dbReference>
<keyword evidence="4" id="KW-1185">Reference proteome</keyword>
<dbReference type="AlphaFoldDB" id="A0A1H3MGL0"/>
<keyword evidence="2" id="KW-0175">Coiled coil</keyword>
<proteinExistence type="inferred from homology"/>
<dbReference type="InterPro" id="IPR010273">
    <property type="entry name" value="DUF881"/>
</dbReference>
<feature type="coiled-coil region" evidence="2">
    <location>
        <begin position="37"/>
        <end position="88"/>
    </location>
</feature>
<comment type="similarity">
    <text evidence="1">Belongs to the UPF0749 family.</text>
</comment>
<dbReference type="PANTHER" id="PTHR37313">
    <property type="entry name" value="UPF0749 PROTEIN RV1825"/>
    <property type="match status" value="1"/>
</dbReference>
<dbReference type="PANTHER" id="PTHR37313:SF2">
    <property type="entry name" value="UPF0749 PROTEIN YLXX"/>
    <property type="match status" value="1"/>
</dbReference>
<dbReference type="Proteomes" id="UP000198935">
    <property type="component" value="Unassembled WGS sequence"/>
</dbReference>
<evidence type="ECO:0000313" key="3">
    <source>
        <dbReference type="EMBL" id="SDY75857.1"/>
    </source>
</evidence>
<organism evidence="3 4">
    <name type="scientific">Evansella caseinilytica</name>
    <dbReference type="NCBI Taxonomy" id="1503961"/>
    <lineage>
        <taxon>Bacteria</taxon>
        <taxon>Bacillati</taxon>
        <taxon>Bacillota</taxon>
        <taxon>Bacilli</taxon>
        <taxon>Bacillales</taxon>
        <taxon>Bacillaceae</taxon>
        <taxon>Evansella</taxon>
    </lineage>
</organism>
<dbReference type="OrthoDB" id="2439649at2"/>
<accession>A0A1H3MGL0</accession>